<evidence type="ECO:0000313" key="2">
    <source>
        <dbReference type="EMBL" id="NYJ75627.1"/>
    </source>
</evidence>
<keyword evidence="1" id="KW-1133">Transmembrane helix</keyword>
<dbReference type="AlphaFoldDB" id="A0A853DG10"/>
<keyword evidence="1" id="KW-0472">Membrane</keyword>
<feature type="transmembrane region" description="Helical" evidence="1">
    <location>
        <begin position="21"/>
        <end position="42"/>
    </location>
</feature>
<proteinExistence type="predicted"/>
<dbReference type="Proteomes" id="UP000571817">
    <property type="component" value="Unassembled WGS sequence"/>
</dbReference>
<evidence type="ECO:0000256" key="1">
    <source>
        <dbReference type="SAM" id="Phobius"/>
    </source>
</evidence>
<accession>A0A853DG10</accession>
<protein>
    <recommendedName>
        <fullName evidence="4">PH domain-containing protein</fullName>
    </recommendedName>
</protein>
<name>A0A853DG10_9MICO</name>
<comment type="caution">
    <text evidence="2">The sequence shown here is derived from an EMBL/GenBank/DDBJ whole genome shotgun (WGS) entry which is preliminary data.</text>
</comment>
<feature type="transmembrane region" description="Helical" evidence="1">
    <location>
        <begin position="48"/>
        <end position="73"/>
    </location>
</feature>
<keyword evidence="1" id="KW-0812">Transmembrane</keyword>
<gene>
    <name evidence="2" type="ORF">HNR15_002590</name>
</gene>
<dbReference type="EMBL" id="JACCFW010000001">
    <property type="protein sequence ID" value="NYJ75627.1"/>
    <property type="molecule type" value="Genomic_DNA"/>
</dbReference>
<reference evidence="2 3" key="1">
    <citation type="submission" date="2020-07" db="EMBL/GenBank/DDBJ databases">
        <title>Sequencing the genomes of 1000 actinobacteria strains.</title>
        <authorList>
            <person name="Klenk H.-P."/>
        </authorList>
    </citation>
    <scope>NUCLEOTIDE SEQUENCE [LARGE SCALE GENOMIC DNA]</scope>
    <source>
        <strain evidence="2 3">DSM 29531</strain>
    </source>
</reference>
<sequence length="125" mass="13966">MSRHAEGHGQIRYDSLARRPWWFKCSSAAVGLYLAYLVITRIEHGAPWWGTAGVIAMCALIAMPYTGIVRAVVDERGVRPPVRRRIPWSQIESVQEPGRYGNGVVLRMVDGRYGESDCGPADRLP</sequence>
<organism evidence="2 3">
    <name type="scientific">Allobranchiibius huperziae</name>
    <dbReference type="NCBI Taxonomy" id="1874116"/>
    <lineage>
        <taxon>Bacteria</taxon>
        <taxon>Bacillati</taxon>
        <taxon>Actinomycetota</taxon>
        <taxon>Actinomycetes</taxon>
        <taxon>Micrococcales</taxon>
        <taxon>Dermacoccaceae</taxon>
        <taxon>Allobranchiibius</taxon>
    </lineage>
</organism>
<evidence type="ECO:0000313" key="3">
    <source>
        <dbReference type="Proteomes" id="UP000571817"/>
    </source>
</evidence>
<evidence type="ECO:0008006" key="4">
    <source>
        <dbReference type="Google" id="ProtNLM"/>
    </source>
</evidence>
<keyword evidence="3" id="KW-1185">Reference proteome</keyword>